<feature type="signal peptide" evidence="2">
    <location>
        <begin position="1"/>
        <end position="26"/>
    </location>
</feature>
<dbReference type="PANTHER" id="PTHR48081">
    <property type="entry name" value="AB HYDROLASE SUPERFAMILY PROTEIN C4A8.06C"/>
    <property type="match status" value="1"/>
</dbReference>
<keyword evidence="1" id="KW-0378">Hydrolase</keyword>
<evidence type="ECO:0000259" key="3">
    <source>
        <dbReference type="Pfam" id="PF07859"/>
    </source>
</evidence>
<dbReference type="EMBL" id="MNUE01000050">
    <property type="protein sequence ID" value="OJD31256.1"/>
    <property type="molecule type" value="Genomic_DNA"/>
</dbReference>
<dbReference type="Gene3D" id="3.40.50.1820">
    <property type="entry name" value="alpha/beta hydrolase"/>
    <property type="match status" value="1"/>
</dbReference>
<dbReference type="InterPro" id="IPR013094">
    <property type="entry name" value="AB_hydrolase_3"/>
</dbReference>
<dbReference type="AlphaFoldDB" id="A0A1J9QS29"/>
<organism evidence="4 5">
    <name type="scientific">Diplodia corticola</name>
    <dbReference type="NCBI Taxonomy" id="236234"/>
    <lineage>
        <taxon>Eukaryota</taxon>
        <taxon>Fungi</taxon>
        <taxon>Dikarya</taxon>
        <taxon>Ascomycota</taxon>
        <taxon>Pezizomycotina</taxon>
        <taxon>Dothideomycetes</taxon>
        <taxon>Dothideomycetes incertae sedis</taxon>
        <taxon>Botryosphaeriales</taxon>
        <taxon>Botryosphaeriaceae</taxon>
        <taxon>Diplodia</taxon>
    </lineage>
</organism>
<evidence type="ECO:0000313" key="4">
    <source>
        <dbReference type="EMBL" id="OJD31256.1"/>
    </source>
</evidence>
<dbReference type="InterPro" id="IPR050300">
    <property type="entry name" value="GDXG_lipolytic_enzyme"/>
</dbReference>
<keyword evidence="5" id="KW-1185">Reference proteome</keyword>
<comment type="caution">
    <text evidence="4">The sequence shown here is derived from an EMBL/GenBank/DDBJ whole genome shotgun (WGS) entry which is preliminary data.</text>
</comment>
<proteinExistence type="predicted"/>
<accession>A0A1J9QS29</accession>
<keyword evidence="2" id="KW-0732">Signal</keyword>
<reference evidence="4 5" key="1">
    <citation type="submission" date="2016-10" db="EMBL/GenBank/DDBJ databases">
        <title>Proteomics and genomics reveal pathogen-plant mechanisms compatible with a hemibiotrophic lifestyle of Diplodia corticola.</title>
        <authorList>
            <person name="Fernandes I."/>
            <person name="De Jonge R."/>
            <person name="Van De Peer Y."/>
            <person name="Devreese B."/>
            <person name="Alves A."/>
            <person name="Esteves A.C."/>
        </authorList>
    </citation>
    <scope>NUCLEOTIDE SEQUENCE [LARGE SCALE GENOMIC DNA]</scope>
    <source>
        <strain evidence="4 5">CBS 112549</strain>
    </source>
</reference>
<gene>
    <name evidence="4" type="ORF">BKCO1_5000079</name>
</gene>
<dbReference type="Proteomes" id="UP000183809">
    <property type="component" value="Unassembled WGS sequence"/>
</dbReference>
<evidence type="ECO:0000256" key="2">
    <source>
        <dbReference type="SAM" id="SignalP"/>
    </source>
</evidence>
<evidence type="ECO:0000256" key="1">
    <source>
        <dbReference type="ARBA" id="ARBA00022801"/>
    </source>
</evidence>
<dbReference type="GO" id="GO:0016787">
    <property type="term" value="F:hydrolase activity"/>
    <property type="evidence" value="ECO:0007669"/>
    <property type="project" value="UniProtKB-KW"/>
</dbReference>
<evidence type="ECO:0000313" key="5">
    <source>
        <dbReference type="Proteomes" id="UP000183809"/>
    </source>
</evidence>
<protein>
    <submittedName>
        <fullName evidence="4">Esterase lipase</fullName>
    </submittedName>
</protein>
<feature type="chain" id="PRO_5012520924" evidence="2">
    <location>
        <begin position="27"/>
        <end position="304"/>
    </location>
</feature>
<sequence>MWRFLTYLRLKATVTLLRFLLRLRQGTPAISPSASVLHIPSRDARRTIKAHVYRSSAHASSPSTPTAVLVNFHGSGFVLPQHGTDDFFCTLIAAKTPYTVLDIQYRLAPEHPFPAAVHDAEDAVKYVLANPALYDAARLSLSGFSAGANLALVCAGALPASFPPATFSACLAFYPPADLTIEPAAKKAPDPTGQPIPARIASFFDECYIPPGVHPSDPRISPARAEPGNFAGTTVAVLTGAYDGLAPEAEALAAKIEETREARVVKKRFERCNHAWDKRAAPGSVQEKARDEAYAIAVDVLMGR</sequence>
<dbReference type="InterPro" id="IPR029058">
    <property type="entry name" value="AB_hydrolase_fold"/>
</dbReference>
<feature type="domain" description="Alpha/beta hydrolase fold-3" evidence="3">
    <location>
        <begin position="69"/>
        <end position="276"/>
    </location>
</feature>
<dbReference type="OrthoDB" id="408631at2759"/>
<dbReference type="RefSeq" id="XP_020127516.1">
    <property type="nucleotide sequence ID" value="XM_020276675.1"/>
</dbReference>
<dbReference type="STRING" id="236234.A0A1J9QS29"/>
<dbReference type="PANTHER" id="PTHR48081:SF8">
    <property type="entry name" value="ALPHA_BETA HYDROLASE FOLD-3 DOMAIN-CONTAINING PROTEIN-RELATED"/>
    <property type="match status" value="1"/>
</dbReference>
<dbReference type="Pfam" id="PF07859">
    <property type="entry name" value="Abhydrolase_3"/>
    <property type="match status" value="1"/>
</dbReference>
<dbReference type="GeneID" id="31016936"/>
<name>A0A1J9QS29_9PEZI</name>
<dbReference type="SUPFAM" id="SSF53474">
    <property type="entry name" value="alpha/beta-Hydrolases"/>
    <property type="match status" value="1"/>
</dbReference>